<dbReference type="FunFam" id="3.40.50.720:FF:000084">
    <property type="entry name" value="Short-chain dehydrogenase reductase"/>
    <property type="match status" value="1"/>
</dbReference>
<dbReference type="OrthoDB" id="9806974at2"/>
<keyword evidence="3" id="KW-0520">NAD</keyword>
<dbReference type="RefSeq" id="WP_093279014.1">
    <property type="nucleotide sequence ID" value="NZ_FNDD01000036.1"/>
</dbReference>
<dbReference type="PRINTS" id="PR00080">
    <property type="entry name" value="SDRFAMILY"/>
</dbReference>
<gene>
    <name evidence="5" type="ORF">SAMN04488136_13643</name>
</gene>
<dbReference type="Gene3D" id="3.40.50.720">
    <property type="entry name" value="NAD(P)-binding Rossmann-like Domain"/>
    <property type="match status" value="1"/>
</dbReference>
<organism evidence="5 6">
    <name type="scientific">Vibrio xiamenensis</name>
    <dbReference type="NCBI Taxonomy" id="861298"/>
    <lineage>
        <taxon>Bacteria</taxon>
        <taxon>Pseudomonadati</taxon>
        <taxon>Pseudomonadota</taxon>
        <taxon>Gammaproteobacteria</taxon>
        <taxon>Vibrionales</taxon>
        <taxon>Vibrionaceae</taxon>
        <taxon>Vibrio</taxon>
    </lineage>
</organism>
<dbReference type="PANTHER" id="PTHR24321:SF8">
    <property type="entry name" value="ESTRADIOL 17-BETA-DEHYDROGENASE 8-RELATED"/>
    <property type="match status" value="1"/>
</dbReference>
<keyword evidence="2" id="KW-0560">Oxidoreductase</keyword>
<evidence type="ECO:0000256" key="1">
    <source>
        <dbReference type="ARBA" id="ARBA00006484"/>
    </source>
</evidence>
<dbReference type="PANTHER" id="PTHR24321">
    <property type="entry name" value="DEHYDROGENASES, SHORT CHAIN"/>
    <property type="match status" value="1"/>
</dbReference>
<dbReference type="PRINTS" id="PR00081">
    <property type="entry name" value="GDHRDH"/>
</dbReference>
<dbReference type="InterPro" id="IPR057326">
    <property type="entry name" value="KR_dom"/>
</dbReference>
<dbReference type="PROSITE" id="PS00061">
    <property type="entry name" value="ADH_SHORT"/>
    <property type="match status" value="1"/>
</dbReference>
<dbReference type="Proteomes" id="UP000198854">
    <property type="component" value="Unassembled WGS sequence"/>
</dbReference>
<reference evidence="6" key="1">
    <citation type="submission" date="2016-10" db="EMBL/GenBank/DDBJ databases">
        <authorList>
            <person name="Varghese N."/>
            <person name="Submissions S."/>
        </authorList>
    </citation>
    <scope>NUCLEOTIDE SEQUENCE [LARGE SCALE GENOMIC DNA]</scope>
    <source>
        <strain evidence="6">CGMCC 1.10228</strain>
    </source>
</reference>
<feature type="domain" description="Ketoreductase" evidence="4">
    <location>
        <begin position="2"/>
        <end position="186"/>
    </location>
</feature>
<name>A0A1G8GF21_9VIBR</name>
<dbReference type="InterPro" id="IPR020904">
    <property type="entry name" value="Sc_DH/Rdtase_CS"/>
</dbReference>
<sequence length="247" mass="26702">MKTALVTGGTRGIGLETVRRLVAEGYKVVTCSRSKASWGEALNAHPELAEVDHQIIDISIDSELEKLFSYITETYGELHVAVNNASPQIASSGRFHQVDSALLKDTLNVDFWAQALCLKYEIQLMKPGAAIVNVSSVNGLRPTPGASMYSAAKHAMEGLTRSLALENIPSGIRINGVAPGVTWTPRWEERQVSHPNIRQEVSDVVPIKRFAHSDEVANAIEFLLSDKASYIVGHTLVVDGGISLTGA</sequence>
<protein>
    <submittedName>
        <fullName evidence="5">NAD(P)-dependent dehydrogenase, short-chain alcohol dehydrogenase family</fullName>
    </submittedName>
</protein>
<dbReference type="AlphaFoldDB" id="A0A1G8GF21"/>
<dbReference type="CDD" id="cd05233">
    <property type="entry name" value="SDR_c"/>
    <property type="match status" value="1"/>
</dbReference>
<keyword evidence="6" id="KW-1185">Reference proteome</keyword>
<dbReference type="GO" id="GO:0016491">
    <property type="term" value="F:oxidoreductase activity"/>
    <property type="evidence" value="ECO:0007669"/>
    <property type="project" value="UniProtKB-KW"/>
</dbReference>
<evidence type="ECO:0000259" key="4">
    <source>
        <dbReference type="SMART" id="SM00822"/>
    </source>
</evidence>
<dbReference type="InterPro" id="IPR002347">
    <property type="entry name" value="SDR_fam"/>
</dbReference>
<evidence type="ECO:0000256" key="3">
    <source>
        <dbReference type="ARBA" id="ARBA00023027"/>
    </source>
</evidence>
<evidence type="ECO:0000313" key="5">
    <source>
        <dbReference type="EMBL" id="SDH92877.1"/>
    </source>
</evidence>
<accession>A0A1G8GF21</accession>
<evidence type="ECO:0000256" key="2">
    <source>
        <dbReference type="ARBA" id="ARBA00023002"/>
    </source>
</evidence>
<dbReference type="SUPFAM" id="SSF51735">
    <property type="entry name" value="NAD(P)-binding Rossmann-fold domains"/>
    <property type="match status" value="1"/>
</dbReference>
<dbReference type="EMBL" id="FNDD01000036">
    <property type="protein sequence ID" value="SDH92877.1"/>
    <property type="molecule type" value="Genomic_DNA"/>
</dbReference>
<comment type="similarity">
    <text evidence="1">Belongs to the short-chain dehydrogenases/reductases (SDR) family.</text>
</comment>
<dbReference type="SMART" id="SM00822">
    <property type="entry name" value="PKS_KR"/>
    <property type="match status" value="1"/>
</dbReference>
<dbReference type="InterPro" id="IPR036291">
    <property type="entry name" value="NAD(P)-bd_dom_sf"/>
</dbReference>
<evidence type="ECO:0000313" key="6">
    <source>
        <dbReference type="Proteomes" id="UP000198854"/>
    </source>
</evidence>
<dbReference type="Pfam" id="PF13561">
    <property type="entry name" value="adh_short_C2"/>
    <property type="match status" value="1"/>
</dbReference>
<dbReference type="STRING" id="861298.SAMN04488136_13643"/>
<proteinExistence type="inferred from homology"/>